<accession>A0A6J4KHE0</accession>
<name>A0A6J4KHE0_9BACT</name>
<evidence type="ECO:0000313" key="1">
    <source>
        <dbReference type="EMBL" id="CAA9304902.1"/>
    </source>
</evidence>
<reference evidence="1" key="1">
    <citation type="submission" date="2020-02" db="EMBL/GenBank/DDBJ databases">
        <authorList>
            <person name="Meier V. D."/>
        </authorList>
    </citation>
    <scope>NUCLEOTIDE SEQUENCE</scope>
    <source>
        <strain evidence="1">AVDCRST_MAG40</strain>
    </source>
</reference>
<dbReference type="EMBL" id="CADCTX010000172">
    <property type="protein sequence ID" value="CAA9304902.1"/>
    <property type="molecule type" value="Genomic_DNA"/>
</dbReference>
<evidence type="ECO:0008006" key="2">
    <source>
        <dbReference type="Google" id="ProtNLM"/>
    </source>
</evidence>
<gene>
    <name evidence="1" type="ORF">AVDCRST_MAG40-608</name>
</gene>
<sequence length="65" mass="7185">MKDLPELPDCRKCKQGALLPLSDYGRDGAPITYKAWVCSNPDCGFNIRIDNGEVSFGRPVGQSQR</sequence>
<proteinExistence type="predicted"/>
<protein>
    <recommendedName>
        <fullName evidence="2">Zinc finger Ogr/Delta-type domain-containing protein</fullName>
    </recommendedName>
</protein>
<organism evidence="1">
    <name type="scientific">uncultured Gemmatimonadaceae bacterium</name>
    <dbReference type="NCBI Taxonomy" id="246130"/>
    <lineage>
        <taxon>Bacteria</taxon>
        <taxon>Pseudomonadati</taxon>
        <taxon>Gemmatimonadota</taxon>
        <taxon>Gemmatimonadia</taxon>
        <taxon>Gemmatimonadales</taxon>
        <taxon>Gemmatimonadaceae</taxon>
        <taxon>environmental samples</taxon>
    </lineage>
</organism>
<dbReference type="AlphaFoldDB" id="A0A6J4KHE0"/>